<dbReference type="AlphaFoldDB" id="A0A645I2L6"/>
<sequence>MAGRYQTVQQRVFRNAATADERIDDQIDRDERELPLGEEQQQQADSKQRLDREQQGDAARRRPPEQPFGQPTAAHDEGEPAKTHRAIDPVDRLHALQRGLPIGLHRAERETRQQREHRQDADGAAMLQKRQTAARLRSK</sequence>
<proteinExistence type="predicted"/>
<gene>
    <name evidence="2" type="ORF">SDC9_193114</name>
</gene>
<feature type="compositionally biased region" description="Basic and acidic residues" evidence="1">
    <location>
        <begin position="105"/>
        <end position="121"/>
    </location>
</feature>
<evidence type="ECO:0000313" key="2">
    <source>
        <dbReference type="EMBL" id="MPN45547.1"/>
    </source>
</evidence>
<feature type="compositionally biased region" description="Basic and acidic residues" evidence="1">
    <location>
        <begin position="19"/>
        <end position="35"/>
    </location>
</feature>
<name>A0A645I2L6_9ZZZZ</name>
<feature type="region of interest" description="Disordered" evidence="1">
    <location>
        <begin position="16"/>
        <end position="139"/>
    </location>
</feature>
<organism evidence="2">
    <name type="scientific">bioreactor metagenome</name>
    <dbReference type="NCBI Taxonomy" id="1076179"/>
    <lineage>
        <taxon>unclassified sequences</taxon>
        <taxon>metagenomes</taxon>
        <taxon>ecological metagenomes</taxon>
    </lineage>
</organism>
<feature type="compositionally biased region" description="Basic and acidic residues" evidence="1">
    <location>
        <begin position="74"/>
        <end position="94"/>
    </location>
</feature>
<evidence type="ECO:0000256" key="1">
    <source>
        <dbReference type="SAM" id="MobiDB-lite"/>
    </source>
</evidence>
<dbReference type="EMBL" id="VSSQ01105539">
    <property type="protein sequence ID" value="MPN45547.1"/>
    <property type="molecule type" value="Genomic_DNA"/>
</dbReference>
<feature type="compositionally biased region" description="Basic and acidic residues" evidence="1">
    <location>
        <begin position="46"/>
        <end position="64"/>
    </location>
</feature>
<comment type="caution">
    <text evidence="2">The sequence shown here is derived from an EMBL/GenBank/DDBJ whole genome shotgun (WGS) entry which is preliminary data.</text>
</comment>
<accession>A0A645I2L6</accession>
<reference evidence="2" key="1">
    <citation type="submission" date="2019-08" db="EMBL/GenBank/DDBJ databases">
        <authorList>
            <person name="Kucharzyk K."/>
            <person name="Murdoch R.W."/>
            <person name="Higgins S."/>
            <person name="Loffler F."/>
        </authorList>
    </citation>
    <scope>NUCLEOTIDE SEQUENCE</scope>
</reference>
<protein>
    <submittedName>
        <fullName evidence="2">Uncharacterized protein</fullName>
    </submittedName>
</protein>